<dbReference type="Proteomes" id="UP001232343">
    <property type="component" value="Unassembled WGS sequence"/>
</dbReference>
<dbReference type="EMBL" id="JAUSUO010000001">
    <property type="protein sequence ID" value="MDQ0341820.1"/>
    <property type="molecule type" value="Genomic_DNA"/>
</dbReference>
<name>A0ABU0D0B0_9BACI</name>
<comment type="caution">
    <text evidence="1">The sequence shown here is derived from an EMBL/GenBank/DDBJ whole genome shotgun (WGS) entry which is preliminary data.</text>
</comment>
<reference evidence="1 2" key="1">
    <citation type="submission" date="2023-07" db="EMBL/GenBank/DDBJ databases">
        <title>Genomic Encyclopedia of Type Strains, Phase IV (KMG-IV): sequencing the most valuable type-strain genomes for metagenomic binning, comparative biology and taxonomic classification.</title>
        <authorList>
            <person name="Goeker M."/>
        </authorList>
    </citation>
    <scope>NUCLEOTIDE SEQUENCE [LARGE SCALE GENOMIC DNA]</scope>
    <source>
        <strain evidence="1 2">DSM 27848</strain>
    </source>
</reference>
<proteinExistence type="predicted"/>
<accession>A0ABU0D0B0</accession>
<keyword evidence="2" id="KW-1185">Reference proteome</keyword>
<evidence type="ECO:0000313" key="2">
    <source>
        <dbReference type="Proteomes" id="UP001232343"/>
    </source>
</evidence>
<dbReference type="RefSeq" id="WP_244680037.1">
    <property type="nucleotide sequence ID" value="NZ_JALIRM010000001.1"/>
</dbReference>
<organism evidence="1 2">
    <name type="scientific">Lederbergia wuyishanensis</name>
    <dbReference type="NCBI Taxonomy" id="1347903"/>
    <lineage>
        <taxon>Bacteria</taxon>
        <taxon>Bacillati</taxon>
        <taxon>Bacillota</taxon>
        <taxon>Bacilli</taxon>
        <taxon>Bacillales</taxon>
        <taxon>Bacillaceae</taxon>
        <taxon>Lederbergia</taxon>
    </lineage>
</organism>
<evidence type="ECO:0000313" key="1">
    <source>
        <dbReference type="EMBL" id="MDQ0341820.1"/>
    </source>
</evidence>
<dbReference type="Gene3D" id="3.20.20.80">
    <property type="entry name" value="Glycosidases"/>
    <property type="match status" value="1"/>
</dbReference>
<sequence length="426" mass="49104">MNGIHLHPHDIIDEGTEKIFSLLNVMGDIQYIFPQVNTIFERNPYPKGILPHNPVHEFVQGEGTWHVPIKVKEIYENLYQKVDSSVQKGEDSIQLLKEGSSKTTFEIIPWLNLLNGDFQGNVANNGVVDFLGNEVEYWLCPNGPDVVPMWSKLISALTEKYGYTTYLIDRIRFPDWAGKQVNPKGIFSCFCSHCKKGMDSVGINIPVLIDTMNRVANHLKNQDFHYAVQTLFQSEVIKQWIQFRQDSVSNFVEDLLKEVQKVNSDIQLWLDLWPPSYAWLLGQDYERLTKASNTLKHFPYHKLGGGADVQGFIEFFADTPAKQEEAFQAFLTFFDLQYDITYETFREHGYPISFVKNENDKVRELSKANTNIFSGIQMWNIEEDHLIEALEAAENSDANDVLYYCYGWADEKLFSAVGKWNILKVK</sequence>
<protein>
    <submittedName>
        <fullName evidence="1">Uncharacterized protein</fullName>
    </submittedName>
</protein>
<gene>
    <name evidence="1" type="ORF">J2S14_000613</name>
</gene>